<dbReference type="PANTHER" id="PTHR45138">
    <property type="entry name" value="REGULATORY COMPONENTS OF SENSORY TRANSDUCTION SYSTEM"/>
    <property type="match status" value="1"/>
</dbReference>
<dbReference type="EMBL" id="JACRAF010000022">
    <property type="protein sequence ID" value="MBI4921654.1"/>
    <property type="molecule type" value="Genomic_DNA"/>
</dbReference>
<dbReference type="SUPFAM" id="SSF55073">
    <property type="entry name" value="Nucleotide cyclase"/>
    <property type="match status" value="1"/>
</dbReference>
<evidence type="ECO:0000313" key="5">
    <source>
        <dbReference type="EMBL" id="MBI4921654.1"/>
    </source>
</evidence>
<dbReference type="InterPro" id="IPR043128">
    <property type="entry name" value="Rev_trsase/Diguanyl_cyclase"/>
</dbReference>
<dbReference type="InterPro" id="IPR000160">
    <property type="entry name" value="GGDEF_dom"/>
</dbReference>
<dbReference type="PROSITE" id="PS50887">
    <property type="entry name" value="GGDEF"/>
    <property type="match status" value="1"/>
</dbReference>
<proteinExistence type="predicted"/>
<feature type="coiled-coil region" evidence="3">
    <location>
        <begin position="144"/>
        <end position="178"/>
    </location>
</feature>
<evidence type="ECO:0000256" key="2">
    <source>
        <dbReference type="ARBA" id="ARBA00034247"/>
    </source>
</evidence>
<dbReference type="GO" id="GO:0005886">
    <property type="term" value="C:plasma membrane"/>
    <property type="evidence" value="ECO:0007669"/>
    <property type="project" value="TreeGrafter"/>
</dbReference>
<dbReference type="CDD" id="cd01949">
    <property type="entry name" value="GGDEF"/>
    <property type="match status" value="1"/>
</dbReference>
<dbReference type="Proteomes" id="UP000782610">
    <property type="component" value="Unassembled WGS sequence"/>
</dbReference>
<evidence type="ECO:0000256" key="1">
    <source>
        <dbReference type="ARBA" id="ARBA00012528"/>
    </source>
</evidence>
<reference evidence="5" key="1">
    <citation type="submission" date="2020-07" db="EMBL/GenBank/DDBJ databases">
        <title>Huge and variable diversity of episymbiotic CPR bacteria and DPANN archaea in groundwater ecosystems.</title>
        <authorList>
            <person name="He C.Y."/>
            <person name="Keren R."/>
            <person name="Whittaker M."/>
            <person name="Farag I.F."/>
            <person name="Doudna J."/>
            <person name="Cate J.H.D."/>
            <person name="Banfield J.F."/>
        </authorList>
    </citation>
    <scope>NUCLEOTIDE SEQUENCE</scope>
    <source>
        <strain evidence="5">NC_groundwater_1586_Pr3_B-0.1um_66_15</strain>
    </source>
</reference>
<dbReference type="GO" id="GO:1902201">
    <property type="term" value="P:negative regulation of bacterial-type flagellum-dependent cell motility"/>
    <property type="evidence" value="ECO:0007669"/>
    <property type="project" value="TreeGrafter"/>
</dbReference>
<dbReference type="GO" id="GO:0043709">
    <property type="term" value="P:cell adhesion involved in single-species biofilm formation"/>
    <property type="evidence" value="ECO:0007669"/>
    <property type="project" value="TreeGrafter"/>
</dbReference>
<name>A0A933KZU1_9HYPH</name>
<dbReference type="AlphaFoldDB" id="A0A933KZU1"/>
<evidence type="ECO:0000313" key="6">
    <source>
        <dbReference type="Proteomes" id="UP000782610"/>
    </source>
</evidence>
<dbReference type="InterPro" id="IPR029787">
    <property type="entry name" value="Nucleotide_cyclase"/>
</dbReference>
<feature type="domain" description="GGDEF" evidence="4">
    <location>
        <begin position="209"/>
        <end position="344"/>
    </location>
</feature>
<dbReference type="FunFam" id="3.30.70.270:FF:000001">
    <property type="entry name" value="Diguanylate cyclase domain protein"/>
    <property type="match status" value="1"/>
</dbReference>
<evidence type="ECO:0000256" key="3">
    <source>
        <dbReference type="SAM" id="Coils"/>
    </source>
</evidence>
<keyword evidence="3" id="KW-0175">Coiled coil</keyword>
<dbReference type="GO" id="GO:0052621">
    <property type="term" value="F:diguanylate cyclase activity"/>
    <property type="evidence" value="ECO:0007669"/>
    <property type="project" value="UniProtKB-EC"/>
</dbReference>
<dbReference type="NCBIfam" id="TIGR00254">
    <property type="entry name" value="GGDEF"/>
    <property type="match status" value="1"/>
</dbReference>
<gene>
    <name evidence="5" type="ORF">HY834_07875</name>
</gene>
<dbReference type="EC" id="2.7.7.65" evidence="1"/>
<dbReference type="SMART" id="SM00267">
    <property type="entry name" value="GGDEF"/>
    <property type="match status" value="1"/>
</dbReference>
<comment type="caution">
    <text evidence="5">The sequence shown here is derived from an EMBL/GenBank/DDBJ whole genome shotgun (WGS) entry which is preliminary data.</text>
</comment>
<accession>A0A933KZU1</accession>
<dbReference type="Pfam" id="PF00990">
    <property type="entry name" value="GGDEF"/>
    <property type="match status" value="1"/>
</dbReference>
<sequence length="358" mass="38492">MAVSLAAIDLGASQGDAVLGLLERARVAPLPAFYRLLYDYVAGVRGMCSGRMDDILAEGDTPGGSVEDRLYAEFIAPYEKREPLEQAIARIVARLRTLDLLIVESTLASEAQSASFESANAAFAGEQPDAGLLREWVQRLQDSNLRMRHANASLVRELDEAEAELQITRVELARSKASSRLDPLTGLANRAGLDAELSQLLVEQRNNGGELVCAVVDIDHFKSLNDTYGHQVGDEVLRFVGRALLVAARHSDILGRTGGDEFVVVLPGTDLGGAQTVAERMRRSIAEGDVRAVLGEEVLGGVTASIGVAQFQPNDTIASLVHRADRCLYEAKRRGRNRVVCDGDAAETDAEVEVGAEA</sequence>
<evidence type="ECO:0000259" key="4">
    <source>
        <dbReference type="PROSITE" id="PS50887"/>
    </source>
</evidence>
<dbReference type="InterPro" id="IPR050469">
    <property type="entry name" value="Diguanylate_Cyclase"/>
</dbReference>
<dbReference type="PANTHER" id="PTHR45138:SF9">
    <property type="entry name" value="DIGUANYLATE CYCLASE DGCM-RELATED"/>
    <property type="match status" value="1"/>
</dbReference>
<organism evidence="5 6">
    <name type="scientific">Devosia nanyangense</name>
    <dbReference type="NCBI Taxonomy" id="1228055"/>
    <lineage>
        <taxon>Bacteria</taxon>
        <taxon>Pseudomonadati</taxon>
        <taxon>Pseudomonadota</taxon>
        <taxon>Alphaproteobacteria</taxon>
        <taxon>Hyphomicrobiales</taxon>
        <taxon>Devosiaceae</taxon>
        <taxon>Devosia</taxon>
    </lineage>
</organism>
<comment type="catalytic activity">
    <reaction evidence="2">
        <text>2 GTP = 3',3'-c-di-GMP + 2 diphosphate</text>
        <dbReference type="Rhea" id="RHEA:24898"/>
        <dbReference type="ChEBI" id="CHEBI:33019"/>
        <dbReference type="ChEBI" id="CHEBI:37565"/>
        <dbReference type="ChEBI" id="CHEBI:58805"/>
        <dbReference type="EC" id="2.7.7.65"/>
    </reaction>
</comment>
<dbReference type="Gene3D" id="3.30.70.270">
    <property type="match status" value="1"/>
</dbReference>
<protein>
    <recommendedName>
        <fullName evidence="1">diguanylate cyclase</fullName>
        <ecNumber evidence="1">2.7.7.65</ecNumber>
    </recommendedName>
</protein>